<evidence type="ECO:0000313" key="11">
    <source>
        <dbReference type="Proteomes" id="UP000596660"/>
    </source>
</evidence>
<evidence type="ECO:0000313" key="10">
    <source>
        <dbReference type="EnsemblPlants" id="AUR62007281-RA:cds"/>
    </source>
</evidence>
<dbReference type="Gramene" id="AUR62007281-RA">
    <property type="protein sequence ID" value="AUR62007281-RA:cds"/>
    <property type="gene ID" value="AUR62007281"/>
</dbReference>
<evidence type="ECO:0000256" key="6">
    <source>
        <dbReference type="ARBA" id="ARBA00023163"/>
    </source>
</evidence>
<dbReference type="GO" id="GO:0008270">
    <property type="term" value="F:zinc ion binding"/>
    <property type="evidence" value="ECO:0007669"/>
    <property type="project" value="UniProtKB-KW"/>
</dbReference>
<dbReference type="InterPro" id="IPR013087">
    <property type="entry name" value="Znf_C2H2_type"/>
</dbReference>
<evidence type="ECO:0000256" key="7">
    <source>
        <dbReference type="ARBA" id="ARBA00023242"/>
    </source>
</evidence>
<evidence type="ECO:0000256" key="8">
    <source>
        <dbReference type="PROSITE-ProRule" id="PRU00042"/>
    </source>
</evidence>
<dbReference type="PANTHER" id="PTHR45801:SF5">
    <property type="entry name" value="OS05G0286100 PROTEIN"/>
    <property type="match status" value="1"/>
</dbReference>
<keyword evidence="4" id="KW-0862">Zinc</keyword>
<dbReference type="GO" id="GO:0005634">
    <property type="term" value="C:nucleus"/>
    <property type="evidence" value="ECO:0007669"/>
    <property type="project" value="UniProtKB-SubCell"/>
</dbReference>
<dbReference type="PROSITE" id="PS00028">
    <property type="entry name" value="ZINC_FINGER_C2H2_1"/>
    <property type="match status" value="1"/>
</dbReference>
<keyword evidence="7" id="KW-0539">Nucleus</keyword>
<reference evidence="10" key="2">
    <citation type="submission" date="2021-03" db="UniProtKB">
        <authorList>
            <consortium name="EnsemblPlants"/>
        </authorList>
    </citation>
    <scope>IDENTIFICATION</scope>
</reference>
<dbReference type="Gene3D" id="3.30.160.60">
    <property type="entry name" value="Classic Zinc Finger"/>
    <property type="match status" value="1"/>
</dbReference>
<dbReference type="EnsemblPlants" id="AUR62007281-RA">
    <property type="protein sequence ID" value="AUR62007281-RA:cds"/>
    <property type="gene ID" value="AUR62007281"/>
</dbReference>
<dbReference type="AlphaFoldDB" id="A0A803L5Z2"/>
<keyword evidence="11" id="KW-1185">Reference proteome</keyword>
<evidence type="ECO:0000256" key="5">
    <source>
        <dbReference type="ARBA" id="ARBA00023015"/>
    </source>
</evidence>
<dbReference type="InterPro" id="IPR036236">
    <property type="entry name" value="Znf_C2H2_sf"/>
</dbReference>
<dbReference type="PROSITE" id="PS50157">
    <property type="entry name" value="ZINC_FINGER_C2H2_2"/>
    <property type="match status" value="1"/>
</dbReference>
<proteinExistence type="predicted"/>
<evidence type="ECO:0000256" key="1">
    <source>
        <dbReference type="ARBA" id="ARBA00004123"/>
    </source>
</evidence>
<keyword evidence="5" id="KW-0805">Transcription regulation</keyword>
<dbReference type="Proteomes" id="UP000596660">
    <property type="component" value="Unplaced"/>
</dbReference>
<reference evidence="10" key="1">
    <citation type="journal article" date="2017" name="Nature">
        <title>The genome of Chenopodium quinoa.</title>
        <authorList>
            <person name="Jarvis D.E."/>
            <person name="Ho Y.S."/>
            <person name="Lightfoot D.J."/>
            <person name="Schmoeckel S.M."/>
            <person name="Li B."/>
            <person name="Borm T.J.A."/>
            <person name="Ohyanagi H."/>
            <person name="Mineta K."/>
            <person name="Michell C.T."/>
            <person name="Saber N."/>
            <person name="Kharbatia N.M."/>
            <person name="Rupper R.R."/>
            <person name="Sharp A.R."/>
            <person name="Dally N."/>
            <person name="Boughton B.A."/>
            <person name="Woo Y.H."/>
            <person name="Gao G."/>
            <person name="Schijlen E.G.W.M."/>
            <person name="Guo X."/>
            <person name="Momin A.A."/>
            <person name="Negrao S."/>
            <person name="Al-Babili S."/>
            <person name="Gehring C."/>
            <person name="Roessner U."/>
            <person name="Jung C."/>
            <person name="Murphy K."/>
            <person name="Arold S.T."/>
            <person name="Gojobori T."/>
            <person name="van der Linden C.G."/>
            <person name="van Loo E.N."/>
            <person name="Jellen E.N."/>
            <person name="Maughan P.J."/>
            <person name="Tester M."/>
        </authorList>
    </citation>
    <scope>NUCLEOTIDE SEQUENCE [LARGE SCALE GENOMIC DNA]</scope>
    <source>
        <strain evidence="10">cv. PI 614886</strain>
    </source>
</reference>
<keyword evidence="3 8" id="KW-0863">Zinc-finger</keyword>
<feature type="domain" description="C2H2-type" evidence="9">
    <location>
        <begin position="10"/>
        <end position="37"/>
    </location>
</feature>
<dbReference type="SMART" id="SM00355">
    <property type="entry name" value="ZnF_C2H2"/>
    <property type="match status" value="1"/>
</dbReference>
<evidence type="ECO:0000259" key="9">
    <source>
        <dbReference type="PROSITE" id="PS50157"/>
    </source>
</evidence>
<dbReference type="PANTHER" id="PTHR45801">
    <property type="entry name" value="OS07G0101800 PROTEIN"/>
    <property type="match status" value="1"/>
</dbReference>
<evidence type="ECO:0000256" key="4">
    <source>
        <dbReference type="ARBA" id="ARBA00022833"/>
    </source>
</evidence>
<keyword evidence="6" id="KW-0804">Transcription</keyword>
<dbReference type="SUPFAM" id="SSF57667">
    <property type="entry name" value="beta-beta-alpha zinc fingers"/>
    <property type="match status" value="1"/>
</dbReference>
<evidence type="ECO:0000256" key="2">
    <source>
        <dbReference type="ARBA" id="ARBA00022723"/>
    </source>
</evidence>
<accession>A0A803L5Z2</accession>
<evidence type="ECO:0000256" key="3">
    <source>
        <dbReference type="ARBA" id="ARBA00022771"/>
    </source>
</evidence>
<dbReference type="Pfam" id="PF13912">
    <property type="entry name" value="zf-C2H2_6"/>
    <property type="match status" value="1"/>
</dbReference>
<dbReference type="InterPro" id="IPR052426">
    <property type="entry name" value="Plant_dev_regulator"/>
</dbReference>
<name>A0A803L5Z2_CHEQI</name>
<keyword evidence="2" id="KW-0479">Metal-binding</keyword>
<sequence length="152" mass="17282">MDTNWPPRSYTCTFCRREFRSAQALGGHMNVHRRDRARLHHQSTVQSQAQAGSTVNNSINSPTSLFYQAANCRSTNNFEVMLPSTSRCTNYIGMQVNDISQGVIKVNNHEERAPIEELDLELRLGHIPLPRPSASHEKLFEKNSNVSVLNFR</sequence>
<comment type="subcellular location">
    <subcellularLocation>
        <location evidence="1">Nucleus</location>
    </subcellularLocation>
</comment>
<protein>
    <recommendedName>
        <fullName evidence="9">C2H2-type domain-containing protein</fullName>
    </recommendedName>
</protein>
<organism evidence="10 11">
    <name type="scientific">Chenopodium quinoa</name>
    <name type="common">Quinoa</name>
    <dbReference type="NCBI Taxonomy" id="63459"/>
    <lineage>
        <taxon>Eukaryota</taxon>
        <taxon>Viridiplantae</taxon>
        <taxon>Streptophyta</taxon>
        <taxon>Embryophyta</taxon>
        <taxon>Tracheophyta</taxon>
        <taxon>Spermatophyta</taxon>
        <taxon>Magnoliopsida</taxon>
        <taxon>eudicotyledons</taxon>
        <taxon>Gunneridae</taxon>
        <taxon>Pentapetalae</taxon>
        <taxon>Caryophyllales</taxon>
        <taxon>Chenopodiaceae</taxon>
        <taxon>Chenopodioideae</taxon>
        <taxon>Atripliceae</taxon>
        <taxon>Chenopodium</taxon>
    </lineage>
</organism>